<accession>A0A516KR51</accession>
<dbReference type="Proteomes" id="UP000317704">
    <property type="component" value="Segment"/>
</dbReference>
<dbReference type="KEGG" id="vg:65121654"/>
<proteinExistence type="predicted"/>
<dbReference type="EMBL" id="MN062704">
    <property type="protein sequence ID" value="QDP44170.1"/>
    <property type="molecule type" value="Genomic_DNA"/>
</dbReference>
<reference evidence="1 2" key="1">
    <citation type="submission" date="2019-06" db="EMBL/GenBank/DDBJ databases">
        <authorList>
            <person name="English H.B."/>
            <person name="Fox B.C."/>
            <person name="Houston B.M."/>
            <person name="Koller H.E."/>
            <person name="Salsman M.A."/>
            <person name="Teasley B.R."/>
            <person name="Vandoros E."/>
            <person name="Korey C.A."/>
            <person name="Tolsma S."/>
            <person name="Caruso S.M."/>
            <person name="Garlena R.A."/>
            <person name="Russell D.A."/>
            <person name="Pope W.H."/>
            <person name="Jacobs-Se D."/>
            <person name="Hatfull G.F."/>
        </authorList>
    </citation>
    <scope>NUCLEOTIDE SEQUENCE [LARGE SCALE GENOMIC DNA]</scope>
</reference>
<dbReference type="GeneID" id="65121654"/>
<name>A0A516KR51_9CAUD</name>
<dbReference type="RefSeq" id="YP_010103755.1">
    <property type="nucleotide sequence ID" value="NC_055811.1"/>
</dbReference>
<sequence>MSATSYLPTNREWFRRLLSGHPHQVIGGPDNPYLRRWYLIPRNPLINVYLHQFLRSDDDRALHDHPWWFVSLILRGGYYEHTKTGVRWRGAPSLAYRAATHRHRVELPGGPEGSGRENDEQPAWTVIVTGRRTRSWGFWCKRLVPWSDTARGAYTREVEQFVPWKDFGDAGCGEVTK</sequence>
<organism evidence="1 2">
    <name type="scientific">Gordonia phage JuJu</name>
    <dbReference type="NCBI Taxonomy" id="2590929"/>
    <lineage>
        <taxon>Viruses</taxon>
        <taxon>Duplodnaviria</taxon>
        <taxon>Heunggongvirae</taxon>
        <taxon>Uroviricota</taxon>
        <taxon>Caudoviricetes</taxon>
        <taxon>Jujuvirus</taxon>
        <taxon>Jujuvirus juju</taxon>
    </lineage>
</organism>
<protein>
    <submittedName>
        <fullName evidence="1">Uncharacterized protein</fullName>
    </submittedName>
</protein>
<evidence type="ECO:0000313" key="1">
    <source>
        <dbReference type="EMBL" id="QDP44170.1"/>
    </source>
</evidence>
<dbReference type="InterPro" id="IPR011051">
    <property type="entry name" value="RmlC_Cupin_sf"/>
</dbReference>
<evidence type="ECO:0000313" key="2">
    <source>
        <dbReference type="Proteomes" id="UP000317704"/>
    </source>
</evidence>
<keyword evidence="2" id="KW-1185">Reference proteome</keyword>
<dbReference type="SUPFAM" id="SSF51182">
    <property type="entry name" value="RmlC-like cupins"/>
    <property type="match status" value="1"/>
</dbReference>
<gene>
    <name evidence="1" type="primary">54</name>
    <name evidence="1" type="ORF">SEA_JUJU_54</name>
</gene>